<protein>
    <submittedName>
        <fullName evidence="2">Baseplate protein</fullName>
    </submittedName>
</protein>
<dbReference type="AlphaFoldDB" id="A0A8H9KXJ7"/>
<dbReference type="EMBL" id="BMKM01000003">
    <property type="protein sequence ID" value="GGE20051.1"/>
    <property type="molecule type" value="Genomic_DNA"/>
</dbReference>
<dbReference type="Pfam" id="PF04965">
    <property type="entry name" value="GPW_gp25"/>
    <property type="match status" value="1"/>
</dbReference>
<dbReference type="Proteomes" id="UP000614460">
    <property type="component" value="Unassembled WGS sequence"/>
</dbReference>
<reference evidence="2" key="1">
    <citation type="journal article" date="2014" name="Int. J. Syst. Evol. Microbiol.">
        <title>Complete genome sequence of Corynebacterium casei LMG S-19264T (=DSM 44701T), isolated from a smear-ripened cheese.</title>
        <authorList>
            <consortium name="US DOE Joint Genome Institute (JGI-PGF)"/>
            <person name="Walter F."/>
            <person name="Albersmeier A."/>
            <person name="Kalinowski J."/>
            <person name="Ruckert C."/>
        </authorList>
    </citation>
    <scope>NUCLEOTIDE SEQUENCE</scope>
    <source>
        <strain evidence="2">CGMCC 1.15966</strain>
    </source>
</reference>
<accession>A0A8H9KXJ7</accession>
<proteinExistence type="predicted"/>
<evidence type="ECO:0000313" key="2">
    <source>
        <dbReference type="EMBL" id="GGE20051.1"/>
    </source>
</evidence>
<dbReference type="InterPro" id="IPR007048">
    <property type="entry name" value="IraD/Gp25-like"/>
</dbReference>
<reference evidence="2" key="2">
    <citation type="submission" date="2020-09" db="EMBL/GenBank/DDBJ databases">
        <authorList>
            <person name="Sun Q."/>
            <person name="Zhou Y."/>
        </authorList>
    </citation>
    <scope>NUCLEOTIDE SEQUENCE</scope>
    <source>
        <strain evidence="2">CGMCC 1.15966</strain>
    </source>
</reference>
<organism evidence="2 3">
    <name type="scientific">Sphingobacterium cellulitidis</name>
    <dbReference type="NCBI Taxonomy" id="1768011"/>
    <lineage>
        <taxon>Bacteria</taxon>
        <taxon>Pseudomonadati</taxon>
        <taxon>Bacteroidota</taxon>
        <taxon>Sphingobacteriia</taxon>
        <taxon>Sphingobacteriales</taxon>
        <taxon>Sphingobacteriaceae</taxon>
        <taxon>Sphingobacterium</taxon>
    </lineage>
</organism>
<sequence length="143" mass="16343">MTMENSFKSFLGTGWSFPPEFNNISNNVEMVSGTEDIDQSLNILLSTALGERVMQPQYGCDLTDYVFETLNSSVIGYLKDRVKNAILFYEPRIRVEQIEISPADSMDLIEGRFTISLEYSVPGTNSRFNYVYDYYLNEALKSI</sequence>
<dbReference type="Gene3D" id="3.10.450.40">
    <property type="match status" value="1"/>
</dbReference>
<dbReference type="SUPFAM" id="SSF160719">
    <property type="entry name" value="gpW/gp25-like"/>
    <property type="match status" value="1"/>
</dbReference>
<name>A0A8H9KXJ7_9SPHI</name>
<comment type="caution">
    <text evidence="2">The sequence shown here is derived from an EMBL/GenBank/DDBJ whole genome shotgun (WGS) entry which is preliminary data.</text>
</comment>
<gene>
    <name evidence="2" type="ORF">GCM10011516_17150</name>
</gene>
<evidence type="ECO:0000259" key="1">
    <source>
        <dbReference type="Pfam" id="PF04965"/>
    </source>
</evidence>
<feature type="domain" description="IraD/Gp25-like" evidence="1">
    <location>
        <begin position="32"/>
        <end position="125"/>
    </location>
</feature>
<keyword evidence="3" id="KW-1185">Reference proteome</keyword>
<evidence type="ECO:0000313" key="3">
    <source>
        <dbReference type="Proteomes" id="UP000614460"/>
    </source>
</evidence>